<evidence type="ECO:0000256" key="6">
    <source>
        <dbReference type="ARBA" id="ARBA00022741"/>
    </source>
</evidence>
<dbReference type="GO" id="GO:0052381">
    <property type="term" value="F:tRNA dimethylallyltransferase activity"/>
    <property type="evidence" value="ECO:0007669"/>
    <property type="project" value="UniProtKB-EC"/>
</dbReference>
<dbReference type="InterPro" id="IPR027417">
    <property type="entry name" value="P-loop_NTPase"/>
</dbReference>
<feature type="binding site" evidence="10">
    <location>
        <begin position="16"/>
        <end position="21"/>
    </location>
    <ligand>
        <name>substrate</name>
    </ligand>
</feature>
<feature type="region of interest" description="Interaction with substrate tRNA" evidence="10">
    <location>
        <begin position="245"/>
        <end position="250"/>
    </location>
</feature>
<dbReference type="Proteomes" id="UP000714380">
    <property type="component" value="Unassembled WGS sequence"/>
</dbReference>
<comment type="caution">
    <text evidence="14">The sequence shown here is derived from an EMBL/GenBank/DDBJ whole genome shotgun (WGS) entry which is preliminary data.</text>
</comment>
<keyword evidence="15" id="KW-1185">Reference proteome</keyword>
<reference evidence="14 15" key="1">
    <citation type="submission" date="2020-12" db="EMBL/GenBank/DDBJ databases">
        <title>Novel Thalassolituus-related marine hydrocarbonoclastic bacteria mediated algae-derived hydrocarbons mineralization in twilight zone of the northern South China Sea.</title>
        <authorList>
            <person name="Dong C."/>
        </authorList>
    </citation>
    <scope>NUCLEOTIDE SEQUENCE [LARGE SCALE GENOMIC DNA]</scope>
    <source>
        <strain evidence="14 15">IMCC1826</strain>
    </source>
</reference>
<comment type="subunit">
    <text evidence="10">Monomer.</text>
</comment>
<gene>
    <name evidence="10 14" type="primary">miaA</name>
    <name evidence="14" type="ORF">I9W95_14250</name>
</gene>
<dbReference type="HAMAP" id="MF_00185">
    <property type="entry name" value="IPP_trans"/>
    <property type="match status" value="1"/>
</dbReference>
<dbReference type="PANTHER" id="PTHR11088:SF60">
    <property type="entry name" value="TRNA DIMETHYLALLYLTRANSFERASE"/>
    <property type="match status" value="1"/>
</dbReference>
<evidence type="ECO:0000256" key="1">
    <source>
        <dbReference type="ARBA" id="ARBA00001946"/>
    </source>
</evidence>
<evidence type="ECO:0000313" key="14">
    <source>
        <dbReference type="EMBL" id="MCA6064770.1"/>
    </source>
</evidence>
<dbReference type="Gene3D" id="1.10.20.140">
    <property type="match status" value="1"/>
</dbReference>
<evidence type="ECO:0000256" key="10">
    <source>
        <dbReference type="HAMAP-Rule" id="MF_00185"/>
    </source>
</evidence>
<dbReference type="InterPro" id="IPR039657">
    <property type="entry name" value="Dimethylallyltransferase"/>
</dbReference>
<evidence type="ECO:0000256" key="11">
    <source>
        <dbReference type="RuleBase" id="RU003783"/>
    </source>
</evidence>
<accession>A0ABS7ZW05</accession>
<sequence>MPQHELPPAIFLMGPTASGKTALALELVEKFPCEIISVDSALIYKGMDIGTAKPDADMQARAPHRLIDLIDPAESYSAATFRDDALREMAEITAAGKVPLLVGGTMMYFKFLRDGAAELPQSVPEIRDRLLEEGLAQGWPAMHERLAAIDPESAARLKPMDSQRIQRALEVYEISGKTLTQFWAEQQSEPLPYHVVNLAVCPDERSVLHERIALRFRQMVEQGFIDEARALFERGDLHENLPSVRCVGYRQAWDYLQGKYDYEEMIERGIIATRQLAKRQITWLRSWPDLHWLETDDPHLLQSALKILNANAIFNASS</sequence>
<comment type="similarity">
    <text evidence="3 10 13">Belongs to the IPP transferase family.</text>
</comment>
<keyword evidence="7 10" id="KW-0067">ATP-binding</keyword>
<dbReference type="InterPro" id="IPR018022">
    <property type="entry name" value="IPT"/>
</dbReference>
<feature type="region of interest" description="Interaction with substrate tRNA" evidence="10">
    <location>
        <begin position="163"/>
        <end position="167"/>
    </location>
</feature>
<keyword evidence="4 10" id="KW-0808">Transferase</keyword>
<protein>
    <recommendedName>
        <fullName evidence="10">tRNA dimethylallyltransferase</fullName>
        <ecNumber evidence="10">2.5.1.75</ecNumber>
    </recommendedName>
    <alternativeName>
        <fullName evidence="10">Dimethylallyl diphosphate:tRNA dimethylallyltransferase</fullName>
        <shortName evidence="10">DMAPP:tRNA dimethylallyltransferase</shortName>
        <shortName evidence="10">DMATase</shortName>
    </alternativeName>
    <alternativeName>
        <fullName evidence="10">Isopentenyl-diphosphate:tRNA isopentenyltransferase</fullName>
        <shortName evidence="10">IPP transferase</shortName>
        <shortName evidence="10">IPPT</shortName>
        <shortName evidence="10">IPTase</shortName>
    </alternativeName>
</protein>
<dbReference type="PANTHER" id="PTHR11088">
    <property type="entry name" value="TRNA DIMETHYLALLYLTRANSFERASE"/>
    <property type="match status" value="1"/>
</dbReference>
<feature type="binding site" evidence="10">
    <location>
        <begin position="14"/>
        <end position="21"/>
    </location>
    <ligand>
        <name>ATP</name>
        <dbReference type="ChEBI" id="CHEBI:30616"/>
    </ligand>
</feature>
<feature type="site" description="Interaction with substrate tRNA" evidence="10">
    <location>
        <position position="127"/>
    </location>
</feature>
<dbReference type="SUPFAM" id="SSF52540">
    <property type="entry name" value="P-loop containing nucleoside triphosphate hydrolases"/>
    <property type="match status" value="2"/>
</dbReference>
<evidence type="ECO:0000256" key="8">
    <source>
        <dbReference type="ARBA" id="ARBA00022842"/>
    </source>
</evidence>
<evidence type="ECO:0000256" key="2">
    <source>
        <dbReference type="ARBA" id="ARBA00003213"/>
    </source>
</evidence>
<dbReference type="RefSeq" id="WP_225676063.1">
    <property type="nucleotide sequence ID" value="NZ_JAEDAH010000091.1"/>
</dbReference>
<proteinExistence type="inferred from homology"/>
<evidence type="ECO:0000256" key="3">
    <source>
        <dbReference type="ARBA" id="ARBA00005842"/>
    </source>
</evidence>
<feature type="site" description="Interaction with substrate tRNA" evidence="10">
    <location>
        <position position="105"/>
    </location>
</feature>
<feature type="region of interest" description="Interaction with substrate tRNA" evidence="10">
    <location>
        <begin position="278"/>
        <end position="285"/>
    </location>
</feature>
<dbReference type="NCBIfam" id="TIGR00174">
    <property type="entry name" value="miaA"/>
    <property type="match status" value="1"/>
</dbReference>
<organism evidence="14 15">
    <name type="scientific">Thalassolituus marinus</name>
    <dbReference type="NCBI Taxonomy" id="671053"/>
    <lineage>
        <taxon>Bacteria</taxon>
        <taxon>Pseudomonadati</taxon>
        <taxon>Pseudomonadota</taxon>
        <taxon>Gammaproteobacteria</taxon>
        <taxon>Oceanospirillales</taxon>
        <taxon>Oceanospirillaceae</taxon>
        <taxon>Thalassolituus</taxon>
    </lineage>
</organism>
<evidence type="ECO:0000256" key="13">
    <source>
        <dbReference type="RuleBase" id="RU003785"/>
    </source>
</evidence>
<dbReference type="EC" id="2.5.1.75" evidence="10"/>
<dbReference type="Pfam" id="PF01715">
    <property type="entry name" value="IPPT"/>
    <property type="match status" value="1"/>
</dbReference>
<dbReference type="EMBL" id="JAEDAH010000091">
    <property type="protein sequence ID" value="MCA6064770.1"/>
    <property type="molecule type" value="Genomic_DNA"/>
</dbReference>
<dbReference type="Gene3D" id="3.40.50.300">
    <property type="entry name" value="P-loop containing nucleotide triphosphate hydrolases"/>
    <property type="match status" value="1"/>
</dbReference>
<comment type="cofactor">
    <cofactor evidence="1 10">
        <name>Mg(2+)</name>
        <dbReference type="ChEBI" id="CHEBI:18420"/>
    </cofactor>
</comment>
<keyword evidence="6 10" id="KW-0547">Nucleotide-binding</keyword>
<keyword evidence="5 10" id="KW-0819">tRNA processing</keyword>
<evidence type="ECO:0000256" key="7">
    <source>
        <dbReference type="ARBA" id="ARBA00022840"/>
    </source>
</evidence>
<feature type="region of interest" description="Interaction with substrate tRNA" evidence="10">
    <location>
        <begin position="39"/>
        <end position="42"/>
    </location>
</feature>
<evidence type="ECO:0000256" key="12">
    <source>
        <dbReference type="RuleBase" id="RU003784"/>
    </source>
</evidence>
<evidence type="ECO:0000313" key="15">
    <source>
        <dbReference type="Proteomes" id="UP000714380"/>
    </source>
</evidence>
<comment type="function">
    <text evidence="2 10 12">Catalyzes the transfer of a dimethylallyl group onto the adenine at position 37 in tRNAs that read codons beginning with uridine, leading to the formation of N6-(dimethylallyl)adenosine (i(6)A).</text>
</comment>
<evidence type="ECO:0000256" key="5">
    <source>
        <dbReference type="ARBA" id="ARBA00022694"/>
    </source>
</evidence>
<evidence type="ECO:0000256" key="9">
    <source>
        <dbReference type="ARBA" id="ARBA00049563"/>
    </source>
</evidence>
<name>A0ABS7ZW05_9GAMM</name>
<comment type="catalytic activity">
    <reaction evidence="9 10 11">
        <text>adenosine(37) in tRNA + dimethylallyl diphosphate = N(6)-dimethylallyladenosine(37) in tRNA + diphosphate</text>
        <dbReference type="Rhea" id="RHEA:26482"/>
        <dbReference type="Rhea" id="RHEA-COMP:10162"/>
        <dbReference type="Rhea" id="RHEA-COMP:10375"/>
        <dbReference type="ChEBI" id="CHEBI:33019"/>
        <dbReference type="ChEBI" id="CHEBI:57623"/>
        <dbReference type="ChEBI" id="CHEBI:74411"/>
        <dbReference type="ChEBI" id="CHEBI:74415"/>
        <dbReference type="EC" id="2.5.1.75"/>
    </reaction>
</comment>
<keyword evidence="8 10" id="KW-0460">Magnesium</keyword>
<evidence type="ECO:0000256" key="4">
    <source>
        <dbReference type="ARBA" id="ARBA00022679"/>
    </source>
</evidence>